<keyword evidence="6 8" id="KW-0472">Membrane</keyword>
<dbReference type="InterPro" id="IPR000531">
    <property type="entry name" value="Beta-barrel_TonB"/>
</dbReference>
<evidence type="ECO:0000256" key="10">
    <source>
        <dbReference type="SAM" id="SignalP"/>
    </source>
</evidence>
<evidence type="ECO:0000256" key="4">
    <source>
        <dbReference type="ARBA" id="ARBA00022692"/>
    </source>
</evidence>
<keyword evidence="3 8" id="KW-1134">Transmembrane beta strand</keyword>
<dbReference type="Pfam" id="PF00593">
    <property type="entry name" value="TonB_dep_Rec_b-barrel"/>
    <property type="match status" value="1"/>
</dbReference>
<keyword evidence="5 9" id="KW-0798">TonB box</keyword>
<protein>
    <submittedName>
        <fullName evidence="13">TonB-dependent receptor</fullName>
    </submittedName>
</protein>
<dbReference type="Proteomes" id="UP001162881">
    <property type="component" value="Unassembled WGS sequence"/>
</dbReference>
<accession>A0ABT0BGU2</accession>
<evidence type="ECO:0000256" key="5">
    <source>
        <dbReference type="ARBA" id="ARBA00023077"/>
    </source>
</evidence>
<keyword evidence="14" id="KW-1185">Reference proteome</keyword>
<gene>
    <name evidence="13" type="ORF">MTR62_16475</name>
</gene>
<feature type="signal peptide" evidence="10">
    <location>
        <begin position="1"/>
        <end position="25"/>
    </location>
</feature>
<evidence type="ECO:0000256" key="9">
    <source>
        <dbReference type="RuleBase" id="RU003357"/>
    </source>
</evidence>
<evidence type="ECO:0000313" key="14">
    <source>
        <dbReference type="Proteomes" id="UP001162881"/>
    </source>
</evidence>
<dbReference type="Gene3D" id="2.40.170.20">
    <property type="entry name" value="TonB-dependent receptor, beta-barrel domain"/>
    <property type="match status" value="1"/>
</dbReference>
<proteinExistence type="inferred from homology"/>
<evidence type="ECO:0000256" key="2">
    <source>
        <dbReference type="ARBA" id="ARBA00022448"/>
    </source>
</evidence>
<evidence type="ECO:0000256" key="6">
    <source>
        <dbReference type="ARBA" id="ARBA00023136"/>
    </source>
</evidence>
<evidence type="ECO:0000313" key="13">
    <source>
        <dbReference type="EMBL" id="MCJ2184273.1"/>
    </source>
</evidence>
<name>A0ABT0BGU2_9SPHN</name>
<dbReference type="RefSeq" id="WP_244022947.1">
    <property type="nucleotide sequence ID" value="NZ_JALHLF010000088.1"/>
</dbReference>
<keyword evidence="7 8" id="KW-0998">Cell outer membrane</keyword>
<organism evidence="13 14">
    <name type="scientific">Novosphingobium organovorum</name>
    <dbReference type="NCBI Taxonomy" id="2930092"/>
    <lineage>
        <taxon>Bacteria</taxon>
        <taxon>Pseudomonadati</taxon>
        <taxon>Pseudomonadota</taxon>
        <taxon>Alphaproteobacteria</taxon>
        <taxon>Sphingomonadales</taxon>
        <taxon>Sphingomonadaceae</taxon>
        <taxon>Novosphingobium</taxon>
    </lineage>
</organism>
<feature type="domain" description="TonB-dependent receptor-like beta-barrel" evidence="11">
    <location>
        <begin position="399"/>
        <end position="962"/>
    </location>
</feature>
<dbReference type="InterPro" id="IPR037066">
    <property type="entry name" value="Plug_dom_sf"/>
</dbReference>
<dbReference type="InterPro" id="IPR039426">
    <property type="entry name" value="TonB-dep_rcpt-like"/>
</dbReference>
<feature type="domain" description="TonB-dependent receptor plug" evidence="12">
    <location>
        <begin position="67"/>
        <end position="186"/>
    </location>
</feature>
<evidence type="ECO:0000259" key="11">
    <source>
        <dbReference type="Pfam" id="PF00593"/>
    </source>
</evidence>
<keyword evidence="13" id="KW-0675">Receptor</keyword>
<dbReference type="PROSITE" id="PS52016">
    <property type="entry name" value="TONB_DEPENDENT_REC_3"/>
    <property type="match status" value="1"/>
</dbReference>
<keyword evidence="2 8" id="KW-0813">Transport</keyword>
<evidence type="ECO:0000259" key="12">
    <source>
        <dbReference type="Pfam" id="PF07715"/>
    </source>
</evidence>
<dbReference type="InterPro" id="IPR036942">
    <property type="entry name" value="Beta-barrel_TonB_sf"/>
</dbReference>
<dbReference type="Gene3D" id="2.170.130.10">
    <property type="entry name" value="TonB-dependent receptor, plug domain"/>
    <property type="match status" value="1"/>
</dbReference>
<dbReference type="EMBL" id="JALHLF010000088">
    <property type="protein sequence ID" value="MCJ2184273.1"/>
    <property type="molecule type" value="Genomic_DNA"/>
</dbReference>
<dbReference type="PANTHER" id="PTHR47234:SF1">
    <property type="entry name" value="TONB-DEPENDENT RECEPTOR"/>
    <property type="match status" value="1"/>
</dbReference>
<dbReference type="InterPro" id="IPR012910">
    <property type="entry name" value="Plug_dom"/>
</dbReference>
<dbReference type="PANTHER" id="PTHR47234">
    <property type="match status" value="1"/>
</dbReference>
<evidence type="ECO:0000256" key="3">
    <source>
        <dbReference type="ARBA" id="ARBA00022452"/>
    </source>
</evidence>
<dbReference type="Pfam" id="PF07715">
    <property type="entry name" value="Plug"/>
    <property type="match status" value="1"/>
</dbReference>
<feature type="chain" id="PRO_5045366136" evidence="10">
    <location>
        <begin position="26"/>
        <end position="1004"/>
    </location>
</feature>
<reference evidence="13" key="1">
    <citation type="submission" date="2022-03" db="EMBL/GenBank/DDBJ databases">
        <title>Identification of a novel bacterium isolated from mangrove sediments.</title>
        <authorList>
            <person name="Pan X."/>
        </authorList>
    </citation>
    <scope>NUCLEOTIDE SEQUENCE</scope>
    <source>
        <strain evidence="13">B1949</strain>
    </source>
</reference>
<sequence length="1004" mass="105895">MRFQRIARFAAGISVAACSISLAHAQSMPATPDQAPSGEAAPGEANEPGVEIIVTGTNIRGTKVVGNSVLRVTSQDMLDSGRSTVADFLRELPSNFAGGVGMSDNAQGGQDASSAGSNLTGGQGVNLRGLGALSTLVLVNGRRVAASGQYGDFVDISTIPSTAIERIEVLQDGASAVYGSDAVGGVVNLILKDHDDGLHTTLRLGTTTQGGGSEALLGGSYGTSWSGGHLFAAYEYYHRDRVRADQRAIYNGGDFSDRGGINWPQYTARAGTAANIFSGTAAANGTVIATVPQGSNDALSASDLTTVSDGVGNTYNPWANVDVLPRVRRHSFYLAAEQELSDALTLSGDLRYTWRKTDYNSGYAVYYGTVPSTSPYYIDGSSNNFGVVIDDEGLVRKARVDSFAAHLALDAELGSGWHARFDGSYSREVQSRYATMLRNTNIMEHTASGAYAPNSITCALSGLNSSNIGALSSPSEAQSYCAGLDYETWNPYSTEALSQAVLDELIGYEDLRYVSQLVQFTAKADGTLFPLPAGDVKVAIGADYRREQIGGALSFNYRSTDDEYIQYGTTRRQVGALFGELSVPLIAPDMNVPGVRSLDLSSAVRYEHGTGLGAFDTVNPKFGLDYVPFDGLRVHGSFGTSFHAPPMRYMYDGVQPTTGGNGAFLRTNLYTAPCDTDLVALNGVSGTPGGSGNCTFTAIVVSGGAGDSLKPERATTWTLGADLEPPMIPGLKLSASYFNIRIKDRITRIQSGTLGSILASYFATGSSPYSAALDFDPDEATVEALFDDPRYLGQLDSGPTQSASDVAAIIYATQVNLAELRMDGFDVSASYRLETAGAGTFDAFFSGTRLLSYKIQAAPGSGFIDQLGKYSSTGNPVKFRSKQGLGWRYGPWSVRGTVNFTSSYECESGCYVPDASTGAPVLATSPVPIGSWTTLDLNIGLKLGGIARALADSSLAFSVVNLFDADPPFIDSGTAVNDTMADPYDAANATAIGRTVSLTFHKDF</sequence>
<comment type="caution">
    <text evidence="13">The sequence shown here is derived from an EMBL/GenBank/DDBJ whole genome shotgun (WGS) entry which is preliminary data.</text>
</comment>
<dbReference type="SUPFAM" id="SSF56935">
    <property type="entry name" value="Porins"/>
    <property type="match status" value="1"/>
</dbReference>
<evidence type="ECO:0000256" key="8">
    <source>
        <dbReference type="PROSITE-ProRule" id="PRU01360"/>
    </source>
</evidence>
<evidence type="ECO:0000256" key="7">
    <source>
        <dbReference type="ARBA" id="ARBA00023237"/>
    </source>
</evidence>
<keyword evidence="4 8" id="KW-0812">Transmembrane</keyword>
<comment type="subcellular location">
    <subcellularLocation>
        <location evidence="1 8">Cell outer membrane</location>
        <topology evidence="1 8">Multi-pass membrane protein</topology>
    </subcellularLocation>
</comment>
<evidence type="ECO:0000256" key="1">
    <source>
        <dbReference type="ARBA" id="ARBA00004571"/>
    </source>
</evidence>
<comment type="similarity">
    <text evidence="8 9">Belongs to the TonB-dependent receptor family.</text>
</comment>
<keyword evidence="10" id="KW-0732">Signal</keyword>